<feature type="signal peptide" evidence="1">
    <location>
        <begin position="1"/>
        <end position="16"/>
    </location>
</feature>
<gene>
    <name evidence="2" type="ORF">LSH36_162g02029</name>
</gene>
<organism evidence="2 3">
    <name type="scientific">Paralvinella palmiformis</name>
    <dbReference type="NCBI Taxonomy" id="53620"/>
    <lineage>
        <taxon>Eukaryota</taxon>
        <taxon>Metazoa</taxon>
        <taxon>Spiralia</taxon>
        <taxon>Lophotrochozoa</taxon>
        <taxon>Annelida</taxon>
        <taxon>Polychaeta</taxon>
        <taxon>Sedentaria</taxon>
        <taxon>Canalipalpata</taxon>
        <taxon>Terebellida</taxon>
        <taxon>Terebelliformia</taxon>
        <taxon>Alvinellidae</taxon>
        <taxon>Paralvinella</taxon>
    </lineage>
</organism>
<reference evidence="2" key="1">
    <citation type="journal article" date="2023" name="Mol. Biol. Evol.">
        <title>Third-Generation Sequencing Reveals the Adaptive Role of the Epigenome in Three Deep-Sea Polychaetes.</title>
        <authorList>
            <person name="Perez M."/>
            <person name="Aroh O."/>
            <person name="Sun Y."/>
            <person name="Lan Y."/>
            <person name="Juniper S.K."/>
            <person name="Young C.R."/>
            <person name="Angers B."/>
            <person name="Qian P.Y."/>
        </authorList>
    </citation>
    <scope>NUCLEOTIDE SEQUENCE</scope>
    <source>
        <strain evidence="2">P08H-3</strain>
    </source>
</reference>
<feature type="chain" id="PRO_5042212436" evidence="1">
    <location>
        <begin position="17"/>
        <end position="106"/>
    </location>
</feature>
<accession>A0AAD9JTR0</accession>
<keyword evidence="3" id="KW-1185">Reference proteome</keyword>
<evidence type="ECO:0000313" key="3">
    <source>
        <dbReference type="Proteomes" id="UP001208570"/>
    </source>
</evidence>
<evidence type="ECO:0000313" key="2">
    <source>
        <dbReference type="EMBL" id="KAK2158867.1"/>
    </source>
</evidence>
<evidence type="ECO:0000256" key="1">
    <source>
        <dbReference type="SAM" id="SignalP"/>
    </source>
</evidence>
<proteinExistence type="predicted"/>
<name>A0AAD9JTR0_9ANNE</name>
<comment type="caution">
    <text evidence="2">The sequence shown here is derived from an EMBL/GenBank/DDBJ whole genome shotgun (WGS) entry which is preliminary data.</text>
</comment>
<protein>
    <submittedName>
        <fullName evidence="2">Uncharacterized protein</fullName>
    </submittedName>
</protein>
<dbReference type="Proteomes" id="UP001208570">
    <property type="component" value="Unassembled WGS sequence"/>
</dbReference>
<sequence>MSLAFILCRRHFFVASRLVTLSTYFCRYLVSNLQECLDNFFLLNGTSHSMTSAVFERLGHSNVDEVPMVRSQLRFDIMLRYLWGRKMSIYTFELKCSLVRLTIFNI</sequence>
<dbReference type="AlphaFoldDB" id="A0AAD9JTR0"/>
<keyword evidence="1" id="KW-0732">Signal</keyword>
<dbReference type="EMBL" id="JAODUP010000162">
    <property type="protein sequence ID" value="KAK2158867.1"/>
    <property type="molecule type" value="Genomic_DNA"/>
</dbReference>